<dbReference type="GeneID" id="63754693"/>
<organism evidence="1 2">
    <name type="scientific">Aspergillus wentii DTO 134E9</name>
    <dbReference type="NCBI Taxonomy" id="1073089"/>
    <lineage>
        <taxon>Eukaryota</taxon>
        <taxon>Fungi</taxon>
        <taxon>Dikarya</taxon>
        <taxon>Ascomycota</taxon>
        <taxon>Pezizomycotina</taxon>
        <taxon>Eurotiomycetes</taxon>
        <taxon>Eurotiomycetidae</taxon>
        <taxon>Eurotiales</taxon>
        <taxon>Aspergillaceae</taxon>
        <taxon>Aspergillus</taxon>
        <taxon>Aspergillus subgen. Cremei</taxon>
    </lineage>
</organism>
<dbReference type="EMBL" id="KV878215">
    <property type="protein sequence ID" value="OJJ32422.1"/>
    <property type="molecule type" value="Genomic_DNA"/>
</dbReference>
<protein>
    <submittedName>
        <fullName evidence="1">Uncharacterized protein</fullName>
    </submittedName>
</protein>
<evidence type="ECO:0000313" key="2">
    <source>
        <dbReference type="Proteomes" id="UP000184383"/>
    </source>
</evidence>
<dbReference type="AlphaFoldDB" id="A0A1L9RBY3"/>
<keyword evidence="2" id="KW-1185">Reference proteome</keyword>
<sequence length="161" mass="18096">MPVTAQSSTQNPTLALRDRLNTLSAEISSRQSSELLDEGALSDNFLRTLQIECILFDFEQLDSEDAKLSLEPPVLLRPISLEIAEKHPIDPKYESLEDQKTLEFRDYNPPKESQEFKKNRPGALKSAQEVSRFTCMLGPLTILWLAKPGHGTCHSKVNRSG</sequence>
<dbReference type="RefSeq" id="XP_040686099.1">
    <property type="nucleotide sequence ID" value="XM_040838845.1"/>
</dbReference>
<dbReference type="Proteomes" id="UP000184383">
    <property type="component" value="Unassembled WGS sequence"/>
</dbReference>
<reference evidence="2" key="1">
    <citation type="journal article" date="2017" name="Genome Biol.">
        <title>Comparative genomics reveals high biological diversity and specific adaptations in the industrially and medically important fungal genus Aspergillus.</title>
        <authorList>
            <person name="de Vries R.P."/>
            <person name="Riley R."/>
            <person name="Wiebenga A."/>
            <person name="Aguilar-Osorio G."/>
            <person name="Amillis S."/>
            <person name="Uchima C.A."/>
            <person name="Anderluh G."/>
            <person name="Asadollahi M."/>
            <person name="Askin M."/>
            <person name="Barry K."/>
            <person name="Battaglia E."/>
            <person name="Bayram O."/>
            <person name="Benocci T."/>
            <person name="Braus-Stromeyer S.A."/>
            <person name="Caldana C."/>
            <person name="Canovas D."/>
            <person name="Cerqueira G.C."/>
            <person name="Chen F."/>
            <person name="Chen W."/>
            <person name="Choi C."/>
            <person name="Clum A."/>
            <person name="Dos Santos R.A."/>
            <person name="Damasio A.R."/>
            <person name="Diallinas G."/>
            <person name="Emri T."/>
            <person name="Fekete E."/>
            <person name="Flipphi M."/>
            <person name="Freyberg S."/>
            <person name="Gallo A."/>
            <person name="Gournas C."/>
            <person name="Habgood R."/>
            <person name="Hainaut M."/>
            <person name="Harispe M.L."/>
            <person name="Henrissat B."/>
            <person name="Hilden K.S."/>
            <person name="Hope R."/>
            <person name="Hossain A."/>
            <person name="Karabika E."/>
            <person name="Karaffa L."/>
            <person name="Karanyi Z."/>
            <person name="Krasevec N."/>
            <person name="Kuo A."/>
            <person name="Kusch H."/>
            <person name="LaButti K."/>
            <person name="Lagendijk E.L."/>
            <person name="Lapidus A."/>
            <person name="Levasseur A."/>
            <person name="Lindquist E."/>
            <person name="Lipzen A."/>
            <person name="Logrieco A.F."/>
            <person name="MacCabe A."/>
            <person name="Maekelae M.R."/>
            <person name="Malavazi I."/>
            <person name="Melin P."/>
            <person name="Meyer V."/>
            <person name="Mielnichuk N."/>
            <person name="Miskei M."/>
            <person name="Molnar A.P."/>
            <person name="Mule G."/>
            <person name="Ngan C.Y."/>
            <person name="Orejas M."/>
            <person name="Orosz E."/>
            <person name="Ouedraogo J.P."/>
            <person name="Overkamp K.M."/>
            <person name="Park H.-S."/>
            <person name="Perrone G."/>
            <person name="Piumi F."/>
            <person name="Punt P.J."/>
            <person name="Ram A.F."/>
            <person name="Ramon A."/>
            <person name="Rauscher S."/>
            <person name="Record E."/>
            <person name="Riano-Pachon D.M."/>
            <person name="Robert V."/>
            <person name="Roehrig J."/>
            <person name="Ruller R."/>
            <person name="Salamov A."/>
            <person name="Salih N.S."/>
            <person name="Samson R.A."/>
            <person name="Sandor E."/>
            <person name="Sanguinetti M."/>
            <person name="Schuetze T."/>
            <person name="Sepcic K."/>
            <person name="Shelest E."/>
            <person name="Sherlock G."/>
            <person name="Sophianopoulou V."/>
            <person name="Squina F.M."/>
            <person name="Sun H."/>
            <person name="Susca A."/>
            <person name="Todd R.B."/>
            <person name="Tsang A."/>
            <person name="Unkles S.E."/>
            <person name="van de Wiele N."/>
            <person name="van Rossen-Uffink D."/>
            <person name="Oliveira J.V."/>
            <person name="Vesth T.C."/>
            <person name="Visser J."/>
            <person name="Yu J.-H."/>
            <person name="Zhou M."/>
            <person name="Andersen M.R."/>
            <person name="Archer D.B."/>
            <person name="Baker S.E."/>
            <person name="Benoit I."/>
            <person name="Brakhage A.A."/>
            <person name="Braus G.H."/>
            <person name="Fischer R."/>
            <person name="Frisvad J.C."/>
            <person name="Goldman G.H."/>
            <person name="Houbraken J."/>
            <person name="Oakley B."/>
            <person name="Pocsi I."/>
            <person name="Scazzocchio C."/>
            <person name="Seiboth B."/>
            <person name="vanKuyk P.A."/>
            <person name="Wortman J."/>
            <person name="Dyer P.S."/>
            <person name="Grigoriev I.V."/>
        </authorList>
    </citation>
    <scope>NUCLEOTIDE SEQUENCE [LARGE SCALE GENOMIC DNA]</scope>
    <source>
        <strain evidence="2">DTO 134E9</strain>
    </source>
</reference>
<name>A0A1L9RBY3_ASPWE</name>
<gene>
    <name evidence="1" type="ORF">ASPWEDRAFT_663611</name>
</gene>
<proteinExistence type="predicted"/>
<dbReference type="VEuPathDB" id="FungiDB:ASPWEDRAFT_663611"/>
<dbReference type="STRING" id="1073089.A0A1L9RBY3"/>
<accession>A0A1L9RBY3</accession>
<evidence type="ECO:0000313" key="1">
    <source>
        <dbReference type="EMBL" id="OJJ32422.1"/>
    </source>
</evidence>